<feature type="compositionally biased region" description="Polar residues" evidence="1">
    <location>
        <begin position="883"/>
        <end position="898"/>
    </location>
</feature>
<feature type="region of interest" description="Disordered" evidence="1">
    <location>
        <begin position="440"/>
        <end position="686"/>
    </location>
</feature>
<feature type="compositionally biased region" description="Low complexity" evidence="1">
    <location>
        <begin position="458"/>
        <end position="485"/>
    </location>
</feature>
<feature type="compositionally biased region" description="Pro residues" evidence="1">
    <location>
        <begin position="737"/>
        <end position="757"/>
    </location>
</feature>
<feature type="compositionally biased region" description="Low complexity" evidence="1">
    <location>
        <begin position="986"/>
        <end position="1005"/>
    </location>
</feature>
<feature type="compositionally biased region" description="Basic and acidic residues" evidence="1">
    <location>
        <begin position="958"/>
        <end position="971"/>
    </location>
</feature>
<name>A0A164YNR5_9AGAM</name>
<accession>A0A164YNR5</accession>
<organism evidence="2 3">
    <name type="scientific">Sistotremastrum niveocremeum HHB9708</name>
    <dbReference type="NCBI Taxonomy" id="1314777"/>
    <lineage>
        <taxon>Eukaryota</taxon>
        <taxon>Fungi</taxon>
        <taxon>Dikarya</taxon>
        <taxon>Basidiomycota</taxon>
        <taxon>Agaricomycotina</taxon>
        <taxon>Agaricomycetes</taxon>
        <taxon>Sistotremastrales</taxon>
        <taxon>Sistotremastraceae</taxon>
        <taxon>Sertulicium</taxon>
        <taxon>Sertulicium niveocremeum</taxon>
    </lineage>
</organism>
<evidence type="ECO:0000313" key="2">
    <source>
        <dbReference type="EMBL" id="KZS97096.1"/>
    </source>
</evidence>
<feature type="compositionally biased region" description="Pro residues" evidence="1">
    <location>
        <begin position="660"/>
        <end position="677"/>
    </location>
</feature>
<dbReference type="EMBL" id="KV419397">
    <property type="protein sequence ID" value="KZS97096.1"/>
    <property type="molecule type" value="Genomic_DNA"/>
</dbReference>
<reference evidence="2 3" key="1">
    <citation type="journal article" date="2016" name="Mol. Biol. Evol.">
        <title>Comparative Genomics of Early-Diverging Mushroom-Forming Fungi Provides Insights into the Origins of Lignocellulose Decay Capabilities.</title>
        <authorList>
            <person name="Nagy L.G."/>
            <person name="Riley R."/>
            <person name="Tritt A."/>
            <person name="Adam C."/>
            <person name="Daum C."/>
            <person name="Floudas D."/>
            <person name="Sun H."/>
            <person name="Yadav J.S."/>
            <person name="Pangilinan J."/>
            <person name="Larsson K.H."/>
            <person name="Matsuura K."/>
            <person name="Barry K."/>
            <person name="Labutti K."/>
            <person name="Kuo R."/>
            <person name="Ohm R.A."/>
            <person name="Bhattacharya S.S."/>
            <person name="Shirouzu T."/>
            <person name="Yoshinaga Y."/>
            <person name="Martin F.M."/>
            <person name="Grigoriev I.V."/>
            <person name="Hibbett D.S."/>
        </authorList>
    </citation>
    <scope>NUCLEOTIDE SEQUENCE [LARGE SCALE GENOMIC DNA]</scope>
    <source>
        <strain evidence="2 3">HHB9708</strain>
    </source>
</reference>
<feature type="compositionally biased region" description="Polar residues" evidence="1">
    <location>
        <begin position="973"/>
        <end position="985"/>
    </location>
</feature>
<dbReference type="Proteomes" id="UP000076722">
    <property type="component" value="Unassembled WGS sequence"/>
</dbReference>
<dbReference type="AlphaFoldDB" id="A0A164YNR5"/>
<feature type="compositionally biased region" description="Pro residues" evidence="1">
    <location>
        <begin position="447"/>
        <end position="457"/>
    </location>
</feature>
<evidence type="ECO:0000256" key="1">
    <source>
        <dbReference type="SAM" id="MobiDB-lite"/>
    </source>
</evidence>
<feature type="compositionally biased region" description="Basic and acidic residues" evidence="1">
    <location>
        <begin position="1010"/>
        <end position="1025"/>
    </location>
</feature>
<protein>
    <submittedName>
        <fullName evidence="2">Uncharacterized protein</fullName>
    </submittedName>
</protein>
<dbReference type="STRING" id="1314777.A0A164YNR5"/>
<feature type="region of interest" description="Disordered" evidence="1">
    <location>
        <begin position="731"/>
        <end position="1036"/>
    </location>
</feature>
<evidence type="ECO:0000313" key="3">
    <source>
        <dbReference type="Proteomes" id="UP000076722"/>
    </source>
</evidence>
<keyword evidence="3" id="KW-1185">Reference proteome</keyword>
<gene>
    <name evidence="2" type="ORF">SISNIDRAFT_482032</name>
</gene>
<feature type="compositionally biased region" description="Low complexity" evidence="1">
    <location>
        <begin position="534"/>
        <end position="544"/>
    </location>
</feature>
<sequence length="1036" mass="112114">MAHQAGTPSRRSATPLSLIEKWTDLDATPLLENQSQLPLEILKYFYQISVSSGSAADLAVALRWLQILSQSTLHLEMATEIRRHIALKVKNTSNSASQSDRLLFDDFLASHSLVLLDDLKDVRQQDQESAVQTLFDFVFAGFKGTNASLGKFLERKVVPALLQLPYDRWPCLFPAAIECLLDRSLDKSSNSTTICAGIHAVSQLIFGAMMQASVRLDLSKTCLDLAVARLSSDSTAVIPLTIFLTDITSEVQNIHKSGICELCYVFSDLINTLPQKMVAAGWDLSTAPLARFGRDSLHLYSWEHEAAFPALLQFAELTRDSFSLCVQCNLSTIADAQDLHQINGKEARALRQWVRRSEIPRQFYSAFSEEELRTEVLGTSYDAFHEKMRWVSFGSHWHRDESDLVDDNPLDFVESGSNFELPHANQGSDLHQEFSSPIVDAEMNSAPPSPAPHPAPASPSHISPSPTLTSPISSASILIPSVPSPQAEEVESATPEHTPASDFKSAPSRSSVAEAEVQPLEPEVSARVETYMDPSSSPVTASSTAEDESPLDIATVTKAPSEPADEETRKGEAEGLSEGSSHGMATEELGGGDVEEVEEIDEGKSQDVAMDVVEATKTPSTRNDKRILSLSPSDHALAEENKKPRIMSLSPASKSAIERPPSPPPAPPAPPPPPPASKPAAGSSHILFVRSPVKAIPPSFSENPEYFEPIPPAGGLARSPVEHRIPAPVFAPLSAPVTPPAPAPTPPPISPLPPSPRPSKGKGKERLRVQAADMDDFGPLSGESSPPREWVGQTPGGIKDERPLPAQTPRGTRMDPFGYDVDDSLQLTEDESTYDEDQSPSRATVHTPYPTSRARVNRLNFQPKSRPDVNGSPERPPIFRSVTDPTQNQTSAPSTVTSEGPEAPAQDADPPRRPVSSTASRPAGRSYRATIESTLPRPRQSHANRNERVIEDAAAAAKAEKPEVTQPERPKQSQRTVSAASQRSLASTGSGTSGGASSVAGTSTSRRLRDRPGKKTEAERKKELEAGWGRNSNARR</sequence>
<proteinExistence type="predicted"/>
<feature type="compositionally biased region" description="Acidic residues" evidence="1">
    <location>
        <begin position="820"/>
        <end position="838"/>
    </location>
</feature>